<dbReference type="EMBL" id="AP027734">
    <property type="protein sequence ID" value="BDZ53138.1"/>
    <property type="molecule type" value="Genomic_DNA"/>
</dbReference>
<comment type="similarity">
    <text evidence="1">Belongs to the 'phage' integrase family.</text>
</comment>
<dbReference type="InterPro" id="IPR004107">
    <property type="entry name" value="Integrase_SAM-like_N"/>
</dbReference>
<proteinExistence type="inferred from homology"/>
<name>A0ABM8GXB7_9MICO</name>
<keyword evidence="2" id="KW-0238">DNA-binding</keyword>
<dbReference type="InterPro" id="IPR002104">
    <property type="entry name" value="Integrase_catalytic"/>
</dbReference>
<feature type="compositionally biased region" description="Basic residues" evidence="4">
    <location>
        <begin position="368"/>
        <end position="378"/>
    </location>
</feature>
<evidence type="ECO:0000256" key="4">
    <source>
        <dbReference type="SAM" id="MobiDB-lite"/>
    </source>
</evidence>
<evidence type="ECO:0000259" key="5">
    <source>
        <dbReference type="PROSITE" id="PS51898"/>
    </source>
</evidence>
<feature type="region of interest" description="Disordered" evidence="4">
    <location>
        <begin position="1"/>
        <end position="22"/>
    </location>
</feature>
<evidence type="ECO:0000313" key="7">
    <source>
        <dbReference type="Proteomes" id="UP001321477"/>
    </source>
</evidence>
<dbReference type="Gene3D" id="1.10.443.10">
    <property type="entry name" value="Intergrase catalytic core"/>
    <property type="match status" value="1"/>
</dbReference>
<dbReference type="Pfam" id="PF00589">
    <property type="entry name" value="Phage_integrase"/>
    <property type="match status" value="1"/>
</dbReference>
<feature type="region of interest" description="Disordered" evidence="4">
    <location>
        <begin position="340"/>
        <end position="397"/>
    </location>
</feature>
<dbReference type="SUPFAM" id="SSF56349">
    <property type="entry name" value="DNA breaking-rejoining enzymes"/>
    <property type="match status" value="1"/>
</dbReference>
<dbReference type="PANTHER" id="PTHR30349">
    <property type="entry name" value="PHAGE INTEGRASE-RELATED"/>
    <property type="match status" value="1"/>
</dbReference>
<dbReference type="PROSITE" id="PS51898">
    <property type="entry name" value="TYR_RECOMBINASE"/>
    <property type="match status" value="1"/>
</dbReference>
<gene>
    <name evidence="6" type="ORF">GCM10025870_02110</name>
</gene>
<sequence>MEASTACSQLRVGDDPTPNPIGRTDGVVRWQPPMGVASSDADDFFGHLRGVENRAHNTVRAYQSDVKLFLEFAGDPNYDWNERCGQWFGTVFTQVVTEFNKAKHSDESPDGEKRPFSPLELQEFFDLADLEPERILSAGRKGALAAWRDAVMFKTLYAWGLRHNEARNLILPDFSRNARMPAYGDWGVLRVRVGKAMKGAPPKQRTVLTIFDWSVELLDHWIRVGLPRFGVGRAAPLFPTDTGRMVDKGYLRKRFRSLVDELGFPPGLDIHSLRRSYATDLQGEHGFDTSFVQLQLGHEHASTTGIYTRLSPDYRTREMNRVLTETVERSGARLPERIQRRVHDEASDSLRVAHPGADGSDGDAQQSRPRRTTPRAWHHSVGITDLPHRCPGSRTDRFQGARCARGYLPRRGQRAGHLHGD</sequence>
<evidence type="ECO:0000256" key="2">
    <source>
        <dbReference type="ARBA" id="ARBA00023125"/>
    </source>
</evidence>
<dbReference type="InterPro" id="IPR011010">
    <property type="entry name" value="DNA_brk_join_enz"/>
</dbReference>
<evidence type="ECO:0000313" key="6">
    <source>
        <dbReference type="EMBL" id="BDZ53138.1"/>
    </source>
</evidence>
<reference evidence="7" key="1">
    <citation type="journal article" date="2019" name="Int. J. Syst. Evol. Microbiol.">
        <title>The Global Catalogue of Microorganisms (GCM) 10K type strain sequencing project: providing services to taxonomists for standard genome sequencing and annotation.</title>
        <authorList>
            <consortium name="The Broad Institute Genomics Platform"/>
            <consortium name="The Broad Institute Genome Sequencing Center for Infectious Disease"/>
            <person name="Wu L."/>
            <person name="Ma J."/>
        </authorList>
    </citation>
    <scope>NUCLEOTIDE SEQUENCE [LARGE SCALE GENOMIC DNA]</scope>
    <source>
        <strain evidence="7">NBRC 109019</strain>
    </source>
</reference>
<dbReference type="InterPro" id="IPR013762">
    <property type="entry name" value="Integrase-like_cat_sf"/>
</dbReference>
<accession>A0ABM8GXB7</accession>
<organism evidence="6 7">
    <name type="scientific">Agromyces marinus</name>
    <dbReference type="NCBI Taxonomy" id="1389020"/>
    <lineage>
        <taxon>Bacteria</taxon>
        <taxon>Bacillati</taxon>
        <taxon>Actinomycetota</taxon>
        <taxon>Actinomycetes</taxon>
        <taxon>Micrococcales</taxon>
        <taxon>Microbacteriaceae</taxon>
        <taxon>Agromyces</taxon>
    </lineage>
</organism>
<evidence type="ECO:0000256" key="1">
    <source>
        <dbReference type="ARBA" id="ARBA00008857"/>
    </source>
</evidence>
<keyword evidence="3" id="KW-0233">DNA recombination</keyword>
<dbReference type="PANTHER" id="PTHR30349:SF41">
    <property type="entry name" value="INTEGRASE_RECOMBINASE PROTEIN MJ0367-RELATED"/>
    <property type="match status" value="1"/>
</dbReference>
<evidence type="ECO:0000256" key="3">
    <source>
        <dbReference type="ARBA" id="ARBA00023172"/>
    </source>
</evidence>
<feature type="domain" description="Tyr recombinase" evidence="5">
    <location>
        <begin position="111"/>
        <end position="320"/>
    </location>
</feature>
<dbReference type="CDD" id="cd00397">
    <property type="entry name" value="DNA_BRE_C"/>
    <property type="match status" value="1"/>
</dbReference>
<dbReference type="Pfam" id="PF02899">
    <property type="entry name" value="Phage_int_SAM_1"/>
    <property type="match status" value="1"/>
</dbReference>
<dbReference type="InterPro" id="IPR050090">
    <property type="entry name" value="Tyrosine_recombinase_XerCD"/>
</dbReference>
<dbReference type="Proteomes" id="UP001321477">
    <property type="component" value="Chromosome"/>
</dbReference>
<protein>
    <recommendedName>
        <fullName evidence="5">Tyr recombinase domain-containing protein</fullName>
    </recommendedName>
</protein>
<keyword evidence="7" id="KW-1185">Reference proteome</keyword>